<dbReference type="SUPFAM" id="SSF56574">
    <property type="entry name" value="Serpins"/>
    <property type="match status" value="1"/>
</dbReference>
<evidence type="ECO:0000313" key="9">
    <source>
        <dbReference type="EMBL" id="OBS77527.1"/>
    </source>
</evidence>
<feature type="chain" id="PRO_5008346419" description="Serpin domain-containing protein" evidence="7">
    <location>
        <begin position="25"/>
        <end position="351"/>
    </location>
</feature>
<feature type="signal peptide" evidence="7">
    <location>
        <begin position="1"/>
        <end position="24"/>
    </location>
</feature>
<dbReference type="InterPro" id="IPR042178">
    <property type="entry name" value="Serpin_sf_1"/>
</dbReference>
<evidence type="ECO:0000259" key="8">
    <source>
        <dbReference type="SMART" id="SM00093"/>
    </source>
</evidence>
<dbReference type="SMART" id="SM00093">
    <property type="entry name" value="SERPIN"/>
    <property type="match status" value="1"/>
</dbReference>
<organism evidence="9 10">
    <name type="scientific">Neotoma lepida</name>
    <name type="common">Desert woodrat</name>
    <dbReference type="NCBI Taxonomy" id="56216"/>
    <lineage>
        <taxon>Eukaryota</taxon>
        <taxon>Metazoa</taxon>
        <taxon>Chordata</taxon>
        <taxon>Craniata</taxon>
        <taxon>Vertebrata</taxon>
        <taxon>Euteleostomi</taxon>
        <taxon>Mammalia</taxon>
        <taxon>Eutheria</taxon>
        <taxon>Euarchontoglires</taxon>
        <taxon>Glires</taxon>
        <taxon>Rodentia</taxon>
        <taxon>Myomorpha</taxon>
        <taxon>Muroidea</taxon>
        <taxon>Cricetidae</taxon>
        <taxon>Neotominae</taxon>
        <taxon>Neotoma</taxon>
    </lineage>
</organism>
<dbReference type="FunFam" id="3.30.497.10:FF:000001">
    <property type="entry name" value="Serine protease inhibitor"/>
    <property type="match status" value="1"/>
</dbReference>
<keyword evidence="2" id="KW-0646">Protease inhibitor</keyword>
<accession>A0A1A6HIQ3</accession>
<dbReference type="AlphaFoldDB" id="A0A1A6HIQ3"/>
<gene>
    <name evidence="9" type="ORF">A6R68_20084</name>
</gene>
<evidence type="ECO:0000256" key="2">
    <source>
        <dbReference type="ARBA" id="ARBA00022690"/>
    </source>
</evidence>
<dbReference type="PANTHER" id="PTHR11461">
    <property type="entry name" value="SERINE PROTEASE INHIBITOR, SERPIN"/>
    <property type="match status" value="1"/>
</dbReference>
<evidence type="ECO:0000256" key="7">
    <source>
        <dbReference type="SAM" id="SignalP"/>
    </source>
</evidence>
<name>A0A1A6HIQ3_NEOLE</name>
<dbReference type="GO" id="GO:0004867">
    <property type="term" value="F:serine-type endopeptidase inhibitor activity"/>
    <property type="evidence" value="ECO:0007669"/>
    <property type="project" value="UniProtKB-KW"/>
</dbReference>
<dbReference type="EMBL" id="LZPO01029494">
    <property type="protein sequence ID" value="OBS77527.1"/>
    <property type="molecule type" value="Genomic_DNA"/>
</dbReference>
<dbReference type="InterPro" id="IPR023796">
    <property type="entry name" value="Serpin_dom"/>
</dbReference>
<dbReference type="GO" id="GO:0005615">
    <property type="term" value="C:extracellular space"/>
    <property type="evidence" value="ECO:0007669"/>
    <property type="project" value="InterPro"/>
</dbReference>
<evidence type="ECO:0000256" key="3">
    <source>
        <dbReference type="ARBA" id="ARBA00022729"/>
    </source>
</evidence>
<dbReference type="STRING" id="56216.A0A1A6HIQ3"/>
<dbReference type="GO" id="GO:0034097">
    <property type="term" value="P:response to cytokine"/>
    <property type="evidence" value="ECO:0007669"/>
    <property type="project" value="UniProtKB-ARBA"/>
</dbReference>
<feature type="non-terminal residue" evidence="9">
    <location>
        <position position="351"/>
    </location>
</feature>
<dbReference type="Pfam" id="PF00079">
    <property type="entry name" value="Serpin"/>
    <property type="match status" value="1"/>
</dbReference>
<evidence type="ECO:0000313" key="10">
    <source>
        <dbReference type="Proteomes" id="UP000092124"/>
    </source>
</evidence>
<keyword evidence="5" id="KW-0325">Glycoprotein</keyword>
<evidence type="ECO:0000256" key="4">
    <source>
        <dbReference type="ARBA" id="ARBA00022900"/>
    </source>
</evidence>
<evidence type="ECO:0000256" key="5">
    <source>
        <dbReference type="ARBA" id="ARBA00023180"/>
    </source>
</evidence>
<dbReference type="InterPro" id="IPR042185">
    <property type="entry name" value="Serpin_sf_2"/>
</dbReference>
<feature type="domain" description="Serpin" evidence="8">
    <location>
        <begin position="56"/>
        <end position="351"/>
    </location>
</feature>
<keyword evidence="3 7" id="KW-0732">Signal</keyword>
<reference evidence="9 10" key="1">
    <citation type="submission" date="2016-06" db="EMBL/GenBank/DDBJ databases">
        <title>The Draft Genome Sequence and Annotation of the Desert Woodrat Neotoma lepida.</title>
        <authorList>
            <person name="Campbell M."/>
            <person name="Oakeson K.F."/>
            <person name="Yandell M."/>
            <person name="Halpert J.R."/>
            <person name="Dearing D."/>
        </authorList>
    </citation>
    <scope>NUCLEOTIDE SEQUENCE [LARGE SCALE GENOMIC DNA]</scope>
    <source>
        <strain evidence="9">417</strain>
        <tissue evidence="9">Liver</tissue>
    </source>
</reference>
<evidence type="ECO:0000256" key="1">
    <source>
        <dbReference type="ARBA" id="ARBA00009500"/>
    </source>
</evidence>
<sequence length="351" mass="40157">MPHSFFHNFLLLAGLCCMLPDSQTKDYRTTGDLDHDKNQEGPQCQNFAFTITNISLSLVQKAIHWPGQTNFVFSPVSIIAAFTMLSLGAKGSTHKQILNGLGFHLLKMPEMEVHRCFQHLLHKFLQPNYQIQMITGSSLFINKRLKLVDRFKTVMTELYSSEAIPTNFKDIQEAKKQINKHMLKKSYGQISQVVQDLPIDTALALVNYISFEGMLNGGNHVDHIVKEEFYLDTGEVVYLPMMNLLEKFYLKKDSHLFSWVLMQHYVENSTAFFIMPDTGKMQKLLENLSPESLNNIQKNINKRYVNLKFPKFTISATYDLETVMRTLGITQIFSSNADLSKVTKDAPVKVS</sequence>
<dbReference type="InterPro" id="IPR000215">
    <property type="entry name" value="Serpin_fam"/>
</dbReference>
<protein>
    <recommendedName>
        <fullName evidence="8">Serpin domain-containing protein</fullName>
    </recommendedName>
</protein>
<dbReference type="Gene3D" id="3.30.497.10">
    <property type="entry name" value="Antithrombin, subunit I, domain 2"/>
    <property type="match status" value="1"/>
</dbReference>
<dbReference type="Proteomes" id="UP000092124">
    <property type="component" value="Unassembled WGS sequence"/>
</dbReference>
<keyword evidence="10" id="KW-1185">Reference proteome</keyword>
<evidence type="ECO:0000256" key="6">
    <source>
        <dbReference type="RuleBase" id="RU000411"/>
    </source>
</evidence>
<dbReference type="PANTHER" id="PTHR11461:SF165">
    <property type="entry name" value="ALPHA-1-ANTITRYPSIN"/>
    <property type="match status" value="1"/>
</dbReference>
<dbReference type="Gene3D" id="2.30.39.10">
    <property type="entry name" value="Alpha-1-antitrypsin, domain 1"/>
    <property type="match status" value="1"/>
</dbReference>
<proteinExistence type="inferred from homology"/>
<dbReference type="InterPro" id="IPR036186">
    <property type="entry name" value="Serpin_sf"/>
</dbReference>
<comment type="similarity">
    <text evidence="1 6">Belongs to the serpin family.</text>
</comment>
<comment type="caution">
    <text evidence="9">The sequence shown here is derived from an EMBL/GenBank/DDBJ whole genome shotgun (WGS) entry which is preliminary data.</text>
</comment>
<dbReference type="OrthoDB" id="671595at2759"/>
<keyword evidence="4" id="KW-0722">Serine protease inhibitor</keyword>